<evidence type="ECO:0000313" key="2">
    <source>
        <dbReference type="Proteomes" id="UP000095472"/>
    </source>
</evidence>
<reference evidence="1 2" key="1">
    <citation type="journal article" date="2016" name="Genome Announc.">
        <title>Draft Genome Sequence of the Thermotolerant Cyanobacterium Desertifilum sp. IPPAS B-1220.</title>
        <authorList>
            <person name="Mironov K.S."/>
            <person name="Sinetova M.A."/>
            <person name="Bolatkhan K."/>
            <person name="Zayadan B.K."/>
            <person name="Ustinova V.V."/>
            <person name="Kupriyanova E.V."/>
            <person name="Skrypnik A.N."/>
            <person name="Gogoleva N.E."/>
            <person name="Gogolev Y.V."/>
            <person name="Los D.A."/>
        </authorList>
    </citation>
    <scope>NUCLEOTIDE SEQUENCE [LARGE SCALE GENOMIC DNA]</scope>
    <source>
        <strain evidence="1 2">IPPAS B-1220</strain>
    </source>
</reference>
<accession>A0ACD5GWB6</accession>
<proteinExistence type="predicted"/>
<protein>
    <submittedName>
        <fullName evidence="1">Uncharacterized protein</fullName>
    </submittedName>
</protein>
<evidence type="ECO:0000313" key="1">
    <source>
        <dbReference type="EMBL" id="XPM64661.1"/>
    </source>
</evidence>
<sequence length="54" mass="5353">MTYTGEFAASDKGVEEKSGINPALIGGAIAVVGLIGTLTSVLPKLNPPGNASKP</sequence>
<dbReference type="Proteomes" id="UP000095472">
    <property type="component" value="Chromosome"/>
</dbReference>
<dbReference type="EMBL" id="CP182909">
    <property type="protein sequence ID" value="XPM64661.1"/>
    <property type="molecule type" value="Genomic_DNA"/>
</dbReference>
<gene>
    <name evidence="1" type="ORF">BH720_001210</name>
</gene>
<keyword evidence="2" id="KW-1185">Reference proteome</keyword>
<organism evidence="1 2">
    <name type="scientific">Desertifilum tharense IPPAS B-1220</name>
    <dbReference type="NCBI Taxonomy" id="1781255"/>
    <lineage>
        <taxon>Bacteria</taxon>
        <taxon>Bacillati</taxon>
        <taxon>Cyanobacteriota</taxon>
        <taxon>Cyanophyceae</taxon>
        <taxon>Desertifilales</taxon>
        <taxon>Desertifilaceae</taxon>
        <taxon>Desertifilum</taxon>
    </lineage>
</organism>
<name>A0ACD5GWB6_9CYAN</name>